<evidence type="ECO:0000313" key="2">
    <source>
        <dbReference type="EMBL" id="MDA3733781.1"/>
    </source>
</evidence>
<accession>A0AA42DRL8</accession>
<proteinExistence type="predicted"/>
<sequence>MKVGKGFTLMEMVVVIAIIGIMSIGVVSGSQILYKRQMEDVAKEVQLIVEVMQQEAALRNIQCRLMKTARASQDVLLVEAEGRIEKEYVIPSPIKLYIGTESNPFASGKVISFNQDLSPSNSGTITIRHQTFPYKLKMTVRPVTGLVTIYPFEKDEGGIR</sequence>
<keyword evidence="3" id="KW-1185">Reference proteome</keyword>
<comment type="caution">
    <text evidence="2">The sequence shown here is derived from an EMBL/GenBank/DDBJ whole genome shotgun (WGS) entry which is preliminary data.</text>
</comment>
<dbReference type="Proteomes" id="UP001169242">
    <property type="component" value="Unassembled WGS sequence"/>
</dbReference>
<keyword evidence="1" id="KW-0472">Membrane</keyword>
<dbReference type="NCBIfam" id="TIGR02532">
    <property type="entry name" value="IV_pilin_GFxxxE"/>
    <property type="match status" value="1"/>
</dbReference>
<dbReference type="AlphaFoldDB" id="A0AA42DRL8"/>
<keyword evidence="1" id="KW-0812">Transmembrane</keyword>
<feature type="transmembrane region" description="Helical" evidence="1">
    <location>
        <begin position="12"/>
        <end position="34"/>
    </location>
</feature>
<keyword evidence="1" id="KW-1133">Transmembrane helix</keyword>
<gene>
    <name evidence="2" type="ORF">PBV87_20115</name>
</gene>
<dbReference type="InterPro" id="IPR012902">
    <property type="entry name" value="N_methyl_site"/>
</dbReference>
<name>A0AA42DRL8_9FIRM</name>
<dbReference type="InterPro" id="IPR045584">
    <property type="entry name" value="Pilin-like"/>
</dbReference>
<organism evidence="2 3">
    <name type="scientific">Holtiella tumoricola</name>
    <dbReference type="NCBI Taxonomy" id="3018743"/>
    <lineage>
        <taxon>Bacteria</taxon>
        <taxon>Bacillati</taxon>
        <taxon>Bacillota</taxon>
        <taxon>Clostridia</taxon>
        <taxon>Lachnospirales</taxon>
        <taxon>Cellulosilyticaceae</taxon>
        <taxon>Holtiella</taxon>
    </lineage>
</organism>
<reference evidence="2" key="1">
    <citation type="journal article" date="2023" name="Int. J. Syst. Evol. Microbiol.">
        <title>&lt;i&gt;Holtiella tumoricola&lt;/i&gt; gen. nov. sp. nov., isolated from a human clinical sample.</title>
        <authorList>
            <person name="Allen-Vercoe E."/>
            <person name="Daigneault M.C."/>
            <person name="Vancuren S.J."/>
            <person name="Cochrane K."/>
            <person name="O'Neal L.L."/>
            <person name="Sankaranarayanan K."/>
            <person name="Lawson P.A."/>
        </authorList>
    </citation>
    <scope>NUCLEOTIDE SEQUENCE</scope>
    <source>
        <strain evidence="2">CC70A</strain>
    </source>
</reference>
<evidence type="ECO:0000256" key="1">
    <source>
        <dbReference type="SAM" id="Phobius"/>
    </source>
</evidence>
<dbReference type="EMBL" id="JAQIFT010000068">
    <property type="protein sequence ID" value="MDA3733781.1"/>
    <property type="molecule type" value="Genomic_DNA"/>
</dbReference>
<dbReference type="RefSeq" id="WP_053985430.1">
    <property type="nucleotide sequence ID" value="NZ_JAQIFT010000068.1"/>
</dbReference>
<dbReference type="Pfam" id="PF07963">
    <property type="entry name" value="N_methyl"/>
    <property type="match status" value="1"/>
</dbReference>
<evidence type="ECO:0000313" key="3">
    <source>
        <dbReference type="Proteomes" id="UP001169242"/>
    </source>
</evidence>
<protein>
    <submittedName>
        <fullName evidence="2">Prepilin-type N-terminal cleavage/methylation domain-containing protein</fullName>
    </submittedName>
</protein>
<dbReference type="SUPFAM" id="SSF54523">
    <property type="entry name" value="Pili subunits"/>
    <property type="match status" value="1"/>
</dbReference>